<dbReference type="OrthoDB" id="5977738at2759"/>
<dbReference type="GO" id="GO:0003676">
    <property type="term" value="F:nucleic acid binding"/>
    <property type="evidence" value="ECO:0007669"/>
    <property type="project" value="InterPro"/>
</dbReference>
<reference evidence="2 3" key="1">
    <citation type="journal article" date="2014" name="Genome Biol. Evol.">
        <title>The genome of the myxosporean Thelohanellus kitauei shows adaptations to nutrient acquisition within its fish host.</title>
        <authorList>
            <person name="Yang Y."/>
            <person name="Xiong J."/>
            <person name="Zhou Z."/>
            <person name="Huo F."/>
            <person name="Miao W."/>
            <person name="Ran C."/>
            <person name="Liu Y."/>
            <person name="Zhang J."/>
            <person name="Feng J."/>
            <person name="Wang M."/>
            <person name="Wang M."/>
            <person name="Wang L."/>
            <person name="Yao B."/>
        </authorList>
    </citation>
    <scope>NUCLEOTIDE SEQUENCE [LARGE SCALE GENOMIC DNA]</scope>
    <source>
        <strain evidence="2">Wuqing</strain>
    </source>
</reference>
<dbReference type="OMA" id="YSVCAAM"/>
<dbReference type="InterPro" id="IPR036388">
    <property type="entry name" value="WH-like_DNA-bd_sf"/>
</dbReference>
<keyword evidence="3" id="KW-1185">Reference proteome</keyword>
<accession>A0A0C2JI12</accession>
<sequence>MANNKLSDLDRKRIVDAYQKGQKASEISLVLGVARSTINSVIKIFHQSGRIDSNKRGYIQPEKLNEDQKERIKSWVDDNAGIPLRTIVTKVQEEMDISVGKSTIDRILQRFHYSWKRVSIIPERRNNESTLNIRERYATRYLELLQSFREHQFIFIDECGVNISMRTSHGRSKIGSPAIHVVPNLRSRNISICAAMNVNGMLLHKWHDRAFNRDLFGNYIDELLEKIRALNIEHATIVMDNVSFHHCEEISQQISEAGHTLLFLPPYSPFMNPIENMFSKWKREIRYRRSENSEELYQNITAASSLITSSDCSGYYSHMFRYINRCLRREVIED</sequence>
<name>A0A0C2JI12_THEKT</name>
<evidence type="ECO:0000259" key="1">
    <source>
        <dbReference type="Pfam" id="PF13358"/>
    </source>
</evidence>
<dbReference type="InterPro" id="IPR036397">
    <property type="entry name" value="RNaseH_sf"/>
</dbReference>
<organism evidence="2 3">
    <name type="scientific">Thelohanellus kitauei</name>
    <name type="common">Myxosporean</name>
    <dbReference type="NCBI Taxonomy" id="669202"/>
    <lineage>
        <taxon>Eukaryota</taxon>
        <taxon>Metazoa</taxon>
        <taxon>Cnidaria</taxon>
        <taxon>Myxozoa</taxon>
        <taxon>Myxosporea</taxon>
        <taxon>Bivalvulida</taxon>
        <taxon>Platysporina</taxon>
        <taxon>Myxobolidae</taxon>
        <taxon>Thelohanellus</taxon>
    </lineage>
</organism>
<dbReference type="PANTHER" id="PTHR46564">
    <property type="entry name" value="TRANSPOSASE"/>
    <property type="match status" value="1"/>
</dbReference>
<dbReference type="NCBIfam" id="NF033545">
    <property type="entry name" value="transpos_IS630"/>
    <property type="match status" value="1"/>
</dbReference>
<dbReference type="EMBL" id="JWZT01002658">
    <property type="protein sequence ID" value="KII68958.1"/>
    <property type="molecule type" value="Genomic_DNA"/>
</dbReference>
<evidence type="ECO:0000313" key="2">
    <source>
        <dbReference type="EMBL" id="KII68958.1"/>
    </source>
</evidence>
<feature type="domain" description="Tc1-like transposase DDE" evidence="1">
    <location>
        <begin position="153"/>
        <end position="296"/>
    </location>
</feature>
<comment type="caution">
    <text evidence="2">The sequence shown here is derived from an EMBL/GenBank/DDBJ whole genome shotgun (WGS) entry which is preliminary data.</text>
</comment>
<dbReference type="Gene3D" id="1.10.10.10">
    <property type="entry name" value="Winged helix-like DNA-binding domain superfamily/Winged helix DNA-binding domain"/>
    <property type="match status" value="1"/>
</dbReference>
<dbReference type="Proteomes" id="UP000031668">
    <property type="component" value="Unassembled WGS sequence"/>
</dbReference>
<dbReference type="Gene3D" id="3.30.420.10">
    <property type="entry name" value="Ribonuclease H-like superfamily/Ribonuclease H"/>
    <property type="match status" value="1"/>
</dbReference>
<dbReference type="AlphaFoldDB" id="A0A0C2JI12"/>
<dbReference type="InterPro" id="IPR038717">
    <property type="entry name" value="Tc1-like_DDE_dom"/>
</dbReference>
<proteinExistence type="predicted"/>
<protein>
    <recommendedName>
        <fullName evidence="1">Tc1-like transposase DDE domain-containing protein</fullName>
    </recommendedName>
</protein>
<evidence type="ECO:0000313" key="3">
    <source>
        <dbReference type="Proteomes" id="UP000031668"/>
    </source>
</evidence>
<dbReference type="InterPro" id="IPR047655">
    <property type="entry name" value="Transpos_IS630-like"/>
</dbReference>
<dbReference type="Pfam" id="PF13358">
    <property type="entry name" value="DDE_3"/>
    <property type="match status" value="1"/>
</dbReference>
<dbReference type="InterPro" id="IPR009057">
    <property type="entry name" value="Homeodomain-like_sf"/>
</dbReference>
<dbReference type="SUPFAM" id="SSF46689">
    <property type="entry name" value="Homeodomain-like"/>
    <property type="match status" value="1"/>
</dbReference>
<gene>
    <name evidence="2" type="ORF">RF11_01522</name>
</gene>
<dbReference type="PANTHER" id="PTHR46564:SF1">
    <property type="entry name" value="TRANSPOSASE"/>
    <property type="match status" value="1"/>
</dbReference>